<dbReference type="Pfam" id="PF13637">
    <property type="entry name" value="Ank_4"/>
    <property type="match status" value="1"/>
</dbReference>
<evidence type="ECO:0000256" key="1">
    <source>
        <dbReference type="ARBA" id="ARBA00022737"/>
    </source>
</evidence>
<protein>
    <submittedName>
        <fullName evidence="4">Uncharacterized protein</fullName>
    </submittedName>
</protein>
<dbReference type="Ensembl" id="ENSACAT00000042235.1">
    <property type="protein sequence ID" value="ENSACAP00000033215.1"/>
    <property type="gene ID" value="ENSACAG00000042243.1"/>
</dbReference>
<evidence type="ECO:0000313" key="5">
    <source>
        <dbReference type="Proteomes" id="UP000001646"/>
    </source>
</evidence>
<keyword evidence="1" id="KW-0677">Repeat</keyword>
<dbReference type="Proteomes" id="UP000001646">
    <property type="component" value="Unplaced"/>
</dbReference>
<reference evidence="4" key="1">
    <citation type="submission" date="2009-12" db="EMBL/GenBank/DDBJ databases">
        <title>The Genome Sequence of Anolis carolinensis (Green Anole Lizard).</title>
        <authorList>
            <consortium name="The Genome Sequencing Platform"/>
            <person name="Di Palma F."/>
            <person name="Alfoldi J."/>
            <person name="Heiman D."/>
            <person name="Young S."/>
            <person name="Grabherr M."/>
            <person name="Johnson J."/>
            <person name="Lander E.S."/>
            <person name="Lindblad-Toh K."/>
        </authorList>
    </citation>
    <scope>NUCLEOTIDE SEQUENCE [LARGE SCALE GENOMIC DNA]</scope>
    <source>
        <strain evidence="4">JBL SC #1</strain>
    </source>
</reference>
<reference evidence="4" key="2">
    <citation type="submission" date="2025-08" db="UniProtKB">
        <authorList>
            <consortium name="Ensembl"/>
        </authorList>
    </citation>
    <scope>IDENTIFICATION</scope>
</reference>
<dbReference type="AlphaFoldDB" id="A0A803TDC5"/>
<dbReference type="PRINTS" id="PR01415">
    <property type="entry name" value="ANKYRIN"/>
</dbReference>
<dbReference type="InParanoid" id="A0A803TDC5"/>
<dbReference type="PROSITE" id="PS50297">
    <property type="entry name" value="ANK_REP_REGION"/>
    <property type="match status" value="2"/>
</dbReference>
<dbReference type="InterPro" id="IPR002110">
    <property type="entry name" value="Ankyrin_rpt"/>
</dbReference>
<dbReference type="GeneTree" id="ENSGT00940000155116"/>
<feature type="repeat" description="ANK" evidence="3">
    <location>
        <begin position="62"/>
        <end position="94"/>
    </location>
</feature>
<accession>A0A803TDC5</accession>
<dbReference type="PROSITE" id="PS50088">
    <property type="entry name" value="ANK_REPEAT"/>
    <property type="match status" value="2"/>
</dbReference>
<name>A0A803TDC5_ANOCA</name>
<dbReference type="SUPFAM" id="SSF48403">
    <property type="entry name" value="Ankyrin repeat"/>
    <property type="match status" value="1"/>
</dbReference>
<keyword evidence="2 3" id="KW-0040">ANK repeat</keyword>
<reference evidence="4" key="3">
    <citation type="submission" date="2025-09" db="UniProtKB">
        <authorList>
            <consortium name="Ensembl"/>
        </authorList>
    </citation>
    <scope>IDENTIFICATION</scope>
</reference>
<sequence>MVTLLASAAHSAVGVLLRAGANVDCTDTEGRTALRAAAWGGHEDIVATLLEHGADVNRADTEGRTALIAAAYMGHREIVALLLAHGAHVDHTDVDGRTALSVAALCVPAMAKVLREEHLEEGRVLQVPSFGLEMAPNLALSSPFCPIPCLGPKLVSIGSIGSAFCKRESPLTPATKSTLITLCNTVFFPGL</sequence>
<organism evidence="4 5">
    <name type="scientific">Anolis carolinensis</name>
    <name type="common">Green anole</name>
    <name type="synonym">American chameleon</name>
    <dbReference type="NCBI Taxonomy" id="28377"/>
    <lineage>
        <taxon>Eukaryota</taxon>
        <taxon>Metazoa</taxon>
        <taxon>Chordata</taxon>
        <taxon>Craniata</taxon>
        <taxon>Vertebrata</taxon>
        <taxon>Euteleostomi</taxon>
        <taxon>Lepidosauria</taxon>
        <taxon>Squamata</taxon>
        <taxon>Bifurcata</taxon>
        <taxon>Unidentata</taxon>
        <taxon>Episquamata</taxon>
        <taxon>Toxicofera</taxon>
        <taxon>Iguania</taxon>
        <taxon>Dactyloidae</taxon>
        <taxon>Anolis</taxon>
    </lineage>
</organism>
<proteinExistence type="predicted"/>
<dbReference type="PANTHER" id="PTHR24171:SF9">
    <property type="entry name" value="ANKYRIN REPEAT DOMAIN-CONTAINING PROTEIN 39"/>
    <property type="match status" value="1"/>
</dbReference>
<dbReference type="Gene3D" id="1.25.40.20">
    <property type="entry name" value="Ankyrin repeat-containing domain"/>
    <property type="match status" value="2"/>
</dbReference>
<feature type="repeat" description="ANK" evidence="3">
    <location>
        <begin position="29"/>
        <end position="61"/>
    </location>
</feature>
<evidence type="ECO:0000256" key="3">
    <source>
        <dbReference type="PROSITE-ProRule" id="PRU00023"/>
    </source>
</evidence>
<dbReference type="InterPro" id="IPR036770">
    <property type="entry name" value="Ankyrin_rpt-contain_sf"/>
</dbReference>
<dbReference type="PANTHER" id="PTHR24171">
    <property type="entry name" value="ANKYRIN REPEAT DOMAIN-CONTAINING PROTEIN 39-RELATED"/>
    <property type="match status" value="1"/>
</dbReference>
<keyword evidence="5" id="KW-1185">Reference proteome</keyword>
<dbReference type="SMART" id="SM00248">
    <property type="entry name" value="ANK"/>
    <property type="match status" value="2"/>
</dbReference>
<evidence type="ECO:0000256" key="2">
    <source>
        <dbReference type="ARBA" id="ARBA00023043"/>
    </source>
</evidence>
<evidence type="ECO:0000313" key="4">
    <source>
        <dbReference type="Ensembl" id="ENSACAP00000033215.1"/>
    </source>
</evidence>